<feature type="transmembrane region" description="Helical" evidence="1">
    <location>
        <begin position="123"/>
        <end position="148"/>
    </location>
</feature>
<keyword evidence="1" id="KW-1133">Transmembrane helix</keyword>
<evidence type="ECO:0000313" key="2">
    <source>
        <dbReference type="EMBL" id="KKM04373.1"/>
    </source>
</evidence>
<feature type="transmembrane region" description="Helical" evidence="1">
    <location>
        <begin position="21"/>
        <end position="41"/>
    </location>
</feature>
<keyword evidence="1" id="KW-0472">Membrane</keyword>
<feature type="transmembrane region" description="Helical" evidence="1">
    <location>
        <begin position="47"/>
        <end position="70"/>
    </location>
</feature>
<evidence type="ECO:0008006" key="3">
    <source>
        <dbReference type="Google" id="ProtNLM"/>
    </source>
</evidence>
<gene>
    <name evidence="2" type="ORF">LCGC14_1764870</name>
</gene>
<reference evidence="2" key="1">
    <citation type="journal article" date="2015" name="Nature">
        <title>Complex archaea that bridge the gap between prokaryotes and eukaryotes.</title>
        <authorList>
            <person name="Spang A."/>
            <person name="Saw J.H."/>
            <person name="Jorgensen S.L."/>
            <person name="Zaremba-Niedzwiedzka K."/>
            <person name="Martijn J."/>
            <person name="Lind A.E."/>
            <person name="van Eijk R."/>
            <person name="Schleper C."/>
            <person name="Guy L."/>
            <person name="Ettema T.J."/>
        </authorList>
    </citation>
    <scope>NUCLEOTIDE SEQUENCE</scope>
</reference>
<feature type="transmembrane region" description="Helical" evidence="1">
    <location>
        <begin position="160"/>
        <end position="178"/>
    </location>
</feature>
<comment type="caution">
    <text evidence="2">The sequence shown here is derived from an EMBL/GenBank/DDBJ whole genome shotgun (WGS) entry which is preliminary data.</text>
</comment>
<keyword evidence="1" id="KW-0812">Transmembrane</keyword>
<feature type="transmembrane region" description="Helical" evidence="1">
    <location>
        <begin position="90"/>
        <end position="107"/>
    </location>
</feature>
<dbReference type="AlphaFoldDB" id="A0A0F9JZP0"/>
<dbReference type="EMBL" id="LAZR01016466">
    <property type="protein sequence ID" value="KKM04373.1"/>
    <property type="molecule type" value="Genomic_DNA"/>
</dbReference>
<sequence length="221" mass="25874">MIYFTLITLQILRRKRQRLNIIFSFFFITIIIANILNMVYATMTNETIILILNFFTNFFLCFGPIFILVVNMLILESTIIFSVKRQNRYILYYGLLLLLGMAIFYIFKGVSVTSEFRPKFSPIFLIFILIITAALVVIPIISTSLKIFFSFEMKALKRKWIFYVIGFLGSISIAYLVFINNYLDNDGFRLLVAIYSISVILWGYLMYYGIGFKLKKQEANT</sequence>
<evidence type="ECO:0000256" key="1">
    <source>
        <dbReference type="SAM" id="Phobius"/>
    </source>
</evidence>
<accession>A0A0F9JZP0</accession>
<protein>
    <recommendedName>
        <fullName evidence="3">Histidine kinase N-terminal 7TM region domain-containing protein</fullName>
    </recommendedName>
</protein>
<name>A0A0F9JZP0_9ZZZZ</name>
<organism evidence="2">
    <name type="scientific">marine sediment metagenome</name>
    <dbReference type="NCBI Taxonomy" id="412755"/>
    <lineage>
        <taxon>unclassified sequences</taxon>
        <taxon>metagenomes</taxon>
        <taxon>ecological metagenomes</taxon>
    </lineage>
</organism>
<proteinExistence type="predicted"/>
<feature type="transmembrane region" description="Helical" evidence="1">
    <location>
        <begin position="190"/>
        <end position="210"/>
    </location>
</feature>